<dbReference type="Proteomes" id="UP001152759">
    <property type="component" value="Chromosome 4"/>
</dbReference>
<feature type="compositionally biased region" description="Polar residues" evidence="2">
    <location>
        <begin position="581"/>
        <end position="597"/>
    </location>
</feature>
<dbReference type="GO" id="GO:0070034">
    <property type="term" value="F:telomerase RNA binding"/>
    <property type="evidence" value="ECO:0007669"/>
    <property type="project" value="TreeGrafter"/>
</dbReference>
<dbReference type="EMBL" id="OU963865">
    <property type="protein sequence ID" value="CAH0388220.1"/>
    <property type="molecule type" value="Genomic_DNA"/>
</dbReference>
<feature type="domain" description="DNA/RNA-binding" evidence="3">
    <location>
        <begin position="172"/>
        <end position="432"/>
    </location>
</feature>
<dbReference type="InterPro" id="IPR018834">
    <property type="entry name" value="DNA/RNA-bd_Est1-type"/>
</dbReference>
<dbReference type="PANTHER" id="PTHR15696:SF5">
    <property type="entry name" value="NONSENSE-MEDIATED MRNA DECAY FACTOR SMG7"/>
    <property type="match status" value="1"/>
</dbReference>
<dbReference type="GO" id="GO:0042162">
    <property type="term" value="F:telomeric DNA binding"/>
    <property type="evidence" value="ECO:0007669"/>
    <property type="project" value="TreeGrafter"/>
</dbReference>
<feature type="compositionally biased region" description="Polar residues" evidence="2">
    <location>
        <begin position="604"/>
        <end position="613"/>
    </location>
</feature>
<dbReference type="InterPro" id="IPR019458">
    <property type="entry name" value="Est1-like_N"/>
</dbReference>
<dbReference type="KEGG" id="btab:109034305"/>
<feature type="region of interest" description="Disordered" evidence="2">
    <location>
        <begin position="512"/>
        <end position="542"/>
    </location>
</feature>
<dbReference type="AlphaFoldDB" id="A0A9P0F1R4"/>
<keyword evidence="1" id="KW-0866">Nonsense-mediated mRNA decay</keyword>
<gene>
    <name evidence="5" type="ORF">BEMITA_LOCUS7149</name>
</gene>
<reference evidence="5" key="1">
    <citation type="submission" date="2021-12" db="EMBL/GenBank/DDBJ databases">
        <authorList>
            <person name="King R."/>
        </authorList>
    </citation>
    <scope>NUCLEOTIDE SEQUENCE</scope>
</reference>
<dbReference type="SUPFAM" id="SSF48452">
    <property type="entry name" value="TPR-like"/>
    <property type="match status" value="1"/>
</dbReference>
<dbReference type="GO" id="GO:0005697">
    <property type="term" value="C:telomerase holoenzyme complex"/>
    <property type="evidence" value="ECO:0007669"/>
    <property type="project" value="TreeGrafter"/>
</dbReference>
<dbReference type="Pfam" id="PF10373">
    <property type="entry name" value="EST1_DNA_bind"/>
    <property type="match status" value="1"/>
</dbReference>
<dbReference type="InterPro" id="IPR045153">
    <property type="entry name" value="Est1/Ebs1-like"/>
</dbReference>
<feature type="compositionally biased region" description="Pro residues" evidence="2">
    <location>
        <begin position="633"/>
        <end position="654"/>
    </location>
</feature>
<evidence type="ECO:0008006" key="7">
    <source>
        <dbReference type="Google" id="ProtNLM"/>
    </source>
</evidence>
<evidence type="ECO:0000259" key="3">
    <source>
        <dbReference type="Pfam" id="PF10373"/>
    </source>
</evidence>
<dbReference type="GO" id="GO:0000184">
    <property type="term" value="P:nuclear-transcribed mRNA catabolic process, nonsense-mediated decay"/>
    <property type="evidence" value="ECO:0007669"/>
    <property type="project" value="UniProtKB-KW"/>
</dbReference>
<evidence type="ECO:0000259" key="4">
    <source>
        <dbReference type="Pfam" id="PF10374"/>
    </source>
</evidence>
<name>A0A9P0F1R4_BEMTA</name>
<organism evidence="5 6">
    <name type="scientific">Bemisia tabaci</name>
    <name type="common">Sweetpotato whitefly</name>
    <name type="synonym">Aleurodes tabaci</name>
    <dbReference type="NCBI Taxonomy" id="7038"/>
    <lineage>
        <taxon>Eukaryota</taxon>
        <taxon>Metazoa</taxon>
        <taxon>Ecdysozoa</taxon>
        <taxon>Arthropoda</taxon>
        <taxon>Hexapoda</taxon>
        <taxon>Insecta</taxon>
        <taxon>Pterygota</taxon>
        <taxon>Neoptera</taxon>
        <taxon>Paraneoptera</taxon>
        <taxon>Hemiptera</taxon>
        <taxon>Sternorrhyncha</taxon>
        <taxon>Aleyrodoidea</taxon>
        <taxon>Aleyrodidae</taxon>
        <taxon>Aleyrodinae</taxon>
        <taxon>Bemisia</taxon>
    </lineage>
</organism>
<sequence>MGLKAAVQALQKAEVLKEKLHYSQDLLNDNDAWACQQQLQKIYQQVLILDLEYALDKKVEQDLWNHGFKHYIAAIQQQTKDKKNPKRAEFQALLSWCLDTASGFYLMLLQEICAAFNLDLPFRRKGLYGRLKKFEPAPYISQPQRNSCHYLCQYCLVHLGDLARYRNASRQAEAFYKHAIQLSPSSGQPYNQLALLETSRGDKLSTVFHYVRSVAVAHPFPAAISNLSLTFEKCLETTVTTDGKKLTSSEYIALFLKLHALFHLPGDFSECETLVRLLTSSLTSQVATEAFSSWKLVQMMVVNMYGMHHLMSEGTQLTTELTADERTVRSFLIDMIAGSLNAFLISVYMLKQEALLEYFALPVIKVTLDFLRLDPQLLNEPGFVSRPQIWPSLAKLLNNLQPSLNNFKEKSYNSVPLPEDKDLQGFVPLEEAFSGLTFNHRVTQHDKSILNKLRALRLVSFGKWLANAPDLSLLSAKDEGEIIVFEASSTQVQPSAEFLQELKELQLNKLVTPPSGSPSPSSVTPTPTPPEFFDNNQVKRGGILKPSSLKKTNVEDFKGKGRQNVAMQAILRKNNEHDSKQVTFKTPSPTCSVQSQPEWPPTAPTNTSNSFPHNSPPFFERPQFLPNASSPSPHCPASPKTPPGPPPNYPPTFCPPSQNLGFHSPHSKFFPPQVHGMGAQTQPINPPVFSTQPPQEQFNPWNGVVWFNPEEKDKRLSAEQVQNENHMYSDPNAFSRPAVLEEQRSVPQNPEFMKNGMWEPVRPASVYSEVGTLNMQVSNSANNAPQQQLNTYSLFSPAWGRQPFIDEPTETYPPSENALNMALLAHQSLWSGPGPSPLERLLEQQKQLRNPK</sequence>
<dbReference type="Pfam" id="PF10374">
    <property type="entry name" value="EST1"/>
    <property type="match status" value="1"/>
</dbReference>
<evidence type="ECO:0000256" key="1">
    <source>
        <dbReference type="ARBA" id="ARBA00023161"/>
    </source>
</evidence>
<feature type="compositionally biased region" description="Low complexity" evidence="2">
    <location>
        <begin position="512"/>
        <end position="525"/>
    </location>
</feature>
<evidence type="ECO:0000256" key="2">
    <source>
        <dbReference type="SAM" id="MobiDB-lite"/>
    </source>
</evidence>
<keyword evidence="6" id="KW-1185">Reference proteome</keyword>
<feature type="region of interest" description="Disordered" evidence="2">
    <location>
        <begin position="574"/>
        <end position="669"/>
    </location>
</feature>
<protein>
    <recommendedName>
        <fullName evidence="7">Protein SMG7</fullName>
    </recommendedName>
</protein>
<dbReference type="PANTHER" id="PTHR15696">
    <property type="entry name" value="SMG-7 SUPPRESSOR WITH MORPHOLOGICAL EFFECT ON GENITALIA PROTEIN 7"/>
    <property type="match status" value="1"/>
</dbReference>
<feature type="domain" description="Telomerase activating protein Est1-like N-terminal" evidence="4">
    <location>
        <begin position="58"/>
        <end position="168"/>
    </location>
</feature>
<evidence type="ECO:0000313" key="5">
    <source>
        <dbReference type="EMBL" id="CAH0388220.1"/>
    </source>
</evidence>
<proteinExistence type="predicted"/>
<accession>A0A9P0F1R4</accession>
<evidence type="ECO:0000313" key="6">
    <source>
        <dbReference type="Proteomes" id="UP001152759"/>
    </source>
</evidence>
<dbReference type="Gene3D" id="1.25.40.10">
    <property type="entry name" value="Tetratricopeptide repeat domain"/>
    <property type="match status" value="1"/>
</dbReference>
<dbReference type="InterPro" id="IPR011990">
    <property type="entry name" value="TPR-like_helical_dom_sf"/>
</dbReference>